<dbReference type="InterPro" id="IPR005133">
    <property type="entry name" value="PhaG_MnhG_YufB"/>
</dbReference>
<evidence type="ECO:0000256" key="2">
    <source>
        <dbReference type="SAM" id="Phobius"/>
    </source>
</evidence>
<gene>
    <name evidence="3" type="ORF">BTW10_15690</name>
</gene>
<sequence length="133" mass="14578">MIALYTLMEGIIAFFLIAGSIFALIGSLGLARMKDFYMRLHGPSKISTLGVGCVLLASIAYFSLLDGGPSLRELLITIFLFITAPVSAHLLSKSALHQKLERDPRTRGNPEELQEDDDERTLEETPQGSSKLP</sequence>
<feature type="transmembrane region" description="Helical" evidence="2">
    <location>
        <begin position="12"/>
        <end position="31"/>
    </location>
</feature>
<feature type="compositionally biased region" description="Acidic residues" evidence="1">
    <location>
        <begin position="112"/>
        <end position="121"/>
    </location>
</feature>
<protein>
    <submittedName>
        <fullName evidence="3">Na+/H+ antiporter subunit G</fullName>
    </submittedName>
</protein>
<feature type="compositionally biased region" description="Basic and acidic residues" evidence="1">
    <location>
        <begin position="98"/>
        <end position="110"/>
    </location>
</feature>
<feature type="region of interest" description="Disordered" evidence="1">
    <location>
        <begin position="98"/>
        <end position="133"/>
    </location>
</feature>
<dbReference type="Proteomes" id="UP000186806">
    <property type="component" value="Unassembled WGS sequence"/>
</dbReference>
<proteinExistence type="predicted"/>
<evidence type="ECO:0000256" key="1">
    <source>
        <dbReference type="SAM" id="MobiDB-lite"/>
    </source>
</evidence>
<keyword evidence="2" id="KW-0812">Transmembrane</keyword>
<dbReference type="NCBIfam" id="NF009316">
    <property type="entry name" value="PRK12674.1-5"/>
    <property type="match status" value="1"/>
</dbReference>
<accession>A0A1Q8T9F8</accession>
<keyword evidence="2" id="KW-0472">Membrane</keyword>
<dbReference type="STRING" id="223900.GCA_000821045_03022"/>
<dbReference type="AlphaFoldDB" id="A0A1Q8T9F8"/>
<name>A0A1Q8T9F8_9GAMM</name>
<dbReference type="EMBL" id="MSDQ01000039">
    <property type="protein sequence ID" value="OLO10320.1"/>
    <property type="molecule type" value="Genomic_DNA"/>
</dbReference>
<feature type="transmembrane region" description="Helical" evidence="2">
    <location>
        <begin position="74"/>
        <end position="92"/>
    </location>
</feature>
<feature type="transmembrane region" description="Helical" evidence="2">
    <location>
        <begin position="43"/>
        <end position="62"/>
    </location>
</feature>
<keyword evidence="4" id="KW-1185">Reference proteome</keyword>
<comment type="caution">
    <text evidence="3">The sequence shown here is derived from an EMBL/GenBank/DDBJ whole genome shotgun (WGS) entry which is preliminary data.</text>
</comment>
<evidence type="ECO:0000313" key="3">
    <source>
        <dbReference type="EMBL" id="OLO10320.1"/>
    </source>
</evidence>
<dbReference type="NCBIfam" id="TIGR01300">
    <property type="entry name" value="CPA3_mnhG_phaG"/>
    <property type="match status" value="1"/>
</dbReference>
<dbReference type="PANTHER" id="PTHR34703">
    <property type="entry name" value="ANTIPORTER SUBUNIT MNHG2-RELATED"/>
    <property type="match status" value="1"/>
</dbReference>
<dbReference type="GO" id="GO:0015385">
    <property type="term" value="F:sodium:proton antiporter activity"/>
    <property type="evidence" value="ECO:0007669"/>
    <property type="project" value="TreeGrafter"/>
</dbReference>
<organism evidence="3 4">
    <name type="scientific">Chromohalobacter japonicus</name>
    <dbReference type="NCBI Taxonomy" id="223900"/>
    <lineage>
        <taxon>Bacteria</taxon>
        <taxon>Pseudomonadati</taxon>
        <taxon>Pseudomonadota</taxon>
        <taxon>Gammaproteobacteria</taxon>
        <taxon>Oceanospirillales</taxon>
        <taxon>Halomonadaceae</taxon>
        <taxon>Chromohalobacter</taxon>
    </lineage>
</organism>
<dbReference type="Pfam" id="PF03334">
    <property type="entry name" value="PhaG_MnhG_YufB"/>
    <property type="match status" value="1"/>
</dbReference>
<dbReference type="RefSeq" id="WP_075370213.1">
    <property type="nucleotide sequence ID" value="NZ_JAKGAJ010000005.1"/>
</dbReference>
<keyword evidence="2" id="KW-1133">Transmembrane helix</keyword>
<reference evidence="3 4" key="1">
    <citation type="submission" date="2016-12" db="EMBL/GenBank/DDBJ databases">
        <title>Draft genome sequences of strains Salinicola socius SMB35, Salinicola sp. MH3R3-1 and Chromohalobacter sp. SMB17 from the Verkhnekamsk potash mining region of Russia.</title>
        <authorList>
            <person name="Mavrodi D.V."/>
            <person name="Olsson B.E."/>
            <person name="Korsakova E.S."/>
            <person name="Pyankova A."/>
            <person name="Mavrodi O.V."/>
            <person name="Plotnikova E.G."/>
        </authorList>
    </citation>
    <scope>NUCLEOTIDE SEQUENCE [LARGE SCALE GENOMIC DNA]</scope>
    <source>
        <strain evidence="3 4">SMB17</strain>
    </source>
</reference>
<feature type="compositionally biased region" description="Polar residues" evidence="1">
    <location>
        <begin position="124"/>
        <end position="133"/>
    </location>
</feature>
<evidence type="ECO:0000313" key="4">
    <source>
        <dbReference type="Proteomes" id="UP000186806"/>
    </source>
</evidence>
<dbReference type="PANTHER" id="PTHR34703:SF1">
    <property type="entry name" value="ANTIPORTER SUBUNIT MNHG2-RELATED"/>
    <property type="match status" value="1"/>
</dbReference>